<dbReference type="PROSITE" id="PS51758">
    <property type="entry name" value="LETM1_RBD"/>
    <property type="match status" value="1"/>
</dbReference>
<dbReference type="PROSITE" id="PS00018">
    <property type="entry name" value="EF_HAND_1"/>
    <property type="match status" value="1"/>
</dbReference>
<evidence type="ECO:0000256" key="21">
    <source>
        <dbReference type="SAM" id="Phobius"/>
    </source>
</evidence>
<dbReference type="EMBL" id="KQ257450">
    <property type="protein sequence ID" value="KND04879.1"/>
    <property type="molecule type" value="Genomic_DNA"/>
</dbReference>
<feature type="region of interest" description="Disordered" evidence="20">
    <location>
        <begin position="507"/>
        <end position="554"/>
    </location>
</feature>
<evidence type="ECO:0000256" key="20">
    <source>
        <dbReference type="SAM" id="MobiDB-lite"/>
    </source>
</evidence>
<keyword evidence="13 19" id="KW-0175">Coiled coil</keyword>
<dbReference type="PROSITE" id="PS50222">
    <property type="entry name" value="EF_HAND_2"/>
    <property type="match status" value="1"/>
</dbReference>
<dbReference type="InterPro" id="IPR002048">
    <property type="entry name" value="EF_hand_dom"/>
</dbReference>
<dbReference type="GO" id="GO:0030003">
    <property type="term" value="P:intracellular monoatomic cation homeostasis"/>
    <property type="evidence" value="ECO:0007669"/>
    <property type="project" value="TreeGrafter"/>
</dbReference>
<evidence type="ECO:0000256" key="9">
    <source>
        <dbReference type="ARBA" id="ARBA00022792"/>
    </source>
</evidence>
<keyword evidence="10" id="KW-0106">Calcium</keyword>
<dbReference type="InterPro" id="IPR018247">
    <property type="entry name" value="EF_Hand_1_Ca_BS"/>
</dbReference>
<feature type="domain" description="EF-hand" evidence="22">
    <location>
        <begin position="670"/>
        <end position="705"/>
    </location>
</feature>
<dbReference type="InterPro" id="IPR044202">
    <property type="entry name" value="LETM1/MDM38-like"/>
</dbReference>
<comment type="subcellular location">
    <subcellularLocation>
        <location evidence="1">Mitochondrion inner membrane</location>
        <topology evidence="1">Single-pass membrane protein</topology>
    </subcellularLocation>
</comment>
<keyword evidence="11" id="KW-0809">Transit peptide</keyword>
<dbReference type="Pfam" id="PF07766">
    <property type="entry name" value="LETM1_RBD"/>
    <property type="match status" value="1"/>
</dbReference>
<evidence type="ECO:0000256" key="7">
    <source>
        <dbReference type="ARBA" id="ARBA00022692"/>
    </source>
</evidence>
<evidence type="ECO:0000256" key="10">
    <source>
        <dbReference type="ARBA" id="ARBA00022837"/>
    </source>
</evidence>
<dbReference type="eggNOG" id="KOG1043">
    <property type="taxonomic scope" value="Eukaryota"/>
</dbReference>
<feature type="domain" description="Letm1 RBD" evidence="23">
    <location>
        <begin position="254"/>
        <end position="488"/>
    </location>
</feature>
<dbReference type="InterPro" id="IPR011992">
    <property type="entry name" value="EF-hand-dom_pair"/>
</dbReference>
<dbReference type="STRING" id="645134.A0A0L0HVG3"/>
<dbReference type="PANTHER" id="PTHR14009">
    <property type="entry name" value="LEUCINE ZIPPER-EF-HAND CONTAINING TRANSMEMBRANE PROTEIN"/>
    <property type="match status" value="1"/>
</dbReference>
<evidence type="ECO:0000256" key="6">
    <source>
        <dbReference type="ARBA" id="ARBA00022568"/>
    </source>
</evidence>
<dbReference type="GO" id="GO:0005509">
    <property type="term" value="F:calcium ion binding"/>
    <property type="evidence" value="ECO:0007669"/>
    <property type="project" value="InterPro"/>
</dbReference>
<keyword evidence="14" id="KW-0406">Ion transport</keyword>
<evidence type="ECO:0000256" key="13">
    <source>
        <dbReference type="ARBA" id="ARBA00023054"/>
    </source>
</evidence>
<evidence type="ECO:0000256" key="19">
    <source>
        <dbReference type="SAM" id="Coils"/>
    </source>
</evidence>
<dbReference type="VEuPathDB" id="FungiDB:SPPG_00577"/>
<evidence type="ECO:0000256" key="12">
    <source>
        <dbReference type="ARBA" id="ARBA00022989"/>
    </source>
</evidence>
<evidence type="ECO:0000256" key="8">
    <source>
        <dbReference type="ARBA" id="ARBA00022723"/>
    </source>
</evidence>
<dbReference type="GO" id="GO:0043022">
    <property type="term" value="F:ribosome binding"/>
    <property type="evidence" value="ECO:0007669"/>
    <property type="project" value="InterPro"/>
</dbReference>
<dbReference type="OrthoDB" id="275278at2759"/>
<evidence type="ECO:0000256" key="17">
    <source>
        <dbReference type="ARBA" id="ARBA00031360"/>
    </source>
</evidence>
<dbReference type="OMA" id="QNEMIAD"/>
<evidence type="ECO:0000256" key="2">
    <source>
        <dbReference type="ARBA" id="ARBA00009584"/>
    </source>
</evidence>
<sequence length="775" mass="85790">MYSRSLLRRAGSSTPSSMLRVSYVKKSVSSPTRIYAGQGVGSPFGRSTNPQLQLLGSTSKALGYTSAHPSVVTNARQLLSLSTTSRILREPEAPAPPVNTKPPKQETPVEKAIREAKDEQVAAASVLAAAAAAGAAGPAVESTQNTVQVAPKKPLTVRIKEELLHYWHGTKLLGAEISISSRLLVKLLRGNRLSRREHRQLKRTTSDLIRLVPFIIILLIPFMELALPVLLKLFPNMLPSTFESKFQEEEKKKKLLKMRLEMARFLQETVEDVSVSGTSGADAAKEFSQFFNKCRSSGQPVPTEEILRIAKKFPDSLTLNNLSRPQLVSMAKYMNIQAFGTDTFLRHQIERRLRYLEEDDKVIMAEGGVDKLSIPELQQVAISRGIRTTGVSPARMRAELEQWLDLHLNHNISSSLLVLSRAFQMQERIPSDKDEALKGNAEALQATLSSLPHQVVNEAQLQISEAEGSATYKQRLDVLQEQEELIQDELEQEAAIAAAKRAKEEEEAALKQAKEEQEAASKKTAEVEQKAAVPVEETKEAVPEVKAPTVEEEGLQISDEELQRLSDALKTLTKVSALEDVKEKLSELKEGRKEFKEDIEELKQVTQKEPAKASNRLGQRIDKMVDKIEQELAKYDEEIGSSLNLVRPNEEGKITIADLEEALKVIRDHPDDERIKKIVVKLDADGDGVVAMDEILHLADEAEKEGHGEIIGEIKRVAAEGKKLSEQAVEQIIQIQHTVADEKAAAAAVAKAAENPERARAQQDQARVPETTKSS</sequence>
<keyword evidence="15 18" id="KW-0496">Mitochondrion</keyword>
<dbReference type="CDD" id="cd00051">
    <property type="entry name" value="EFh"/>
    <property type="match status" value="1"/>
</dbReference>
<evidence type="ECO:0000313" key="25">
    <source>
        <dbReference type="Proteomes" id="UP000053201"/>
    </source>
</evidence>
<proteinExistence type="inferred from homology"/>
<evidence type="ECO:0000256" key="4">
    <source>
        <dbReference type="ARBA" id="ARBA00022448"/>
    </source>
</evidence>
<keyword evidence="7 21" id="KW-0812">Transmembrane</keyword>
<comment type="similarity">
    <text evidence="2">Belongs to the LETM1 family.</text>
</comment>
<dbReference type="RefSeq" id="XP_016612918.1">
    <property type="nucleotide sequence ID" value="XM_016748906.1"/>
</dbReference>
<evidence type="ECO:0000256" key="5">
    <source>
        <dbReference type="ARBA" id="ARBA00022449"/>
    </source>
</evidence>
<keyword evidence="8" id="KW-0479">Metal-binding</keyword>
<name>A0A0L0HVG3_SPIPD</name>
<evidence type="ECO:0000256" key="11">
    <source>
        <dbReference type="ARBA" id="ARBA00022946"/>
    </source>
</evidence>
<keyword evidence="16 21" id="KW-0472">Membrane</keyword>
<organism evidence="24 25">
    <name type="scientific">Spizellomyces punctatus (strain DAOM BR117)</name>
    <dbReference type="NCBI Taxonomy" id="645134"/>
    <lineage>
        <taxon>Eukaryota</taxon>
        <taxon>Fungi</taxon>
        <taxon>Fungi incertae sedis</taxon>
        <taxon>Chytridiomycota</taxon>
        <taxon>Chytridiomycota incertae sedis</taxon>
        <taxon>Chytridiomycetes</taxon>
        <taxon>Spizellomycetales</taxon>
        <taxon>Spizellomycetaceae</taxon>
        <taxon>Spizellomyces</taxon>
    </lineage>
</organism>
<feature type="coiled-coil region" evidence="19">
    <location>
        <begin position="555"/>
        <end position="638"/>
    </location>
</feature>
<keyword evidence="25" id="KW-1185">Reference proteome</keyword>
<dbReference type="PANTHER" id="PTHR14009:SF1">
    <property type="entry name" value="MITOCHONDRIAL PROTON_CALCIUM EXCHANGER PROTEIN"/>
    <property type="match status" value="1"/>
</dbReference>
<accession>A0A0L0HVG3</accession>
<keyword evidence="5" id="KW-0050">Antiport</keyword>
<evidence type="ECO:0000256" key="14">
    <source>
        <dbReference type="ARBA" id="ARBA00023065"/>
    </source>
</evidence>
<dbReference type="Gene3D" id="1.10.238.10">
    <property type="entry name" value="EF-hand"/>
    <property type="match status" value="1"/>
</dbReference>
<protein>
    <recommendedName>
        <fullName evidence="3">Mitochondrial proton/calcium exchanger protein</fullName>
    </recommendedName>
    <alternativeName>
        <fullName evidence="17">Leucine zipper-EF-hand-containing transmembrane protein 1</fullName>
    </alternativeName>
</protein>
<dbReference type="GeneID" id="27684297"/>
<evidence type="ECO:0000256" key="16">
    <source>
        <dbReference type="ARBA" id="ARBA00023136"/>
    </source>
</evidence>
<evidence type="ECO:0000259" key="23">
    <source>
        <dbReference type="PROSITE" id="PS51758"/>
    </source>
</evidence>
<dbReference type="FunCoup" id="A0A0L0HVG3">
    <property type="interactions" value="340"/>
</dbReference>
<dbReference type="SUPFAM" id="SSF47473">
    <property type="entry name" value="EF-hand"/>
    <property type="match status" value="1"/>
</dbReference>
<dbReference type="Proteomes" id="UP000053201">
    <property type="component" value="Unassembled WGS sequence"/>
</dbReference>
<evidence type="ECO:0000259" key="22">
    <source>
        <dbReference type="PROSITE" id="PS50222"/>
    </source>
</evidence>
<dbReference type="Pfam" id="PF26561">
    <property type="entry name" value="LETM1_C"/>
    <property type="match status" value="1"/>
</dbReference>
<evidence type="ECO:0000313" key="24">
    <source>
        <dbReference type="EMBL" id="KND04879.1"/>
    </source>
</evidence>
<evidence type="ECO:0000256" key="3">
    <source>
        <dbReference type="ARBA" id="ARBA00020557"/>
    </source>
</evidence>
<dbReference type="InterPro" id="IPR033122">
    <property type="entry name" value="LETM1-like_RBD"/>
</dbReference>
<keyword evidence="12 21" id="KW-1133">Transmembrane helix</keyword>
<feature type="transmembrane region" description="Helical" evidence="21">
    <location>
        <begin position="208"/>
        <end position="231"/>
    </location>
</feature>
<dbReference type="GO" id="GO:0015297">
    <property type="term" value="F:antiporter activity"/>
    <property type="evidence" value="ECO:0007669"/>
    <property type="project" value="UniProtKB-KW"/>
</dbReference>
<keyword evidence="4" id="KW-0813">Transport</keyword>
<feature type="compositionally biased region" description="Basic and acidic residues" evidence="20">
    <location>
        <begin position="507"/>
        <end position="529"/>
    </location>
</feature>
<feature type="region of interest" description="Disordered" evidence="20">
    <location>
        <begin position="747"/>
        <end position="775"/>
    </location>
</feature>
<dbReference type="InParanoid" id="A0A0L0HVG3"/>
<gene>
    <name evidence="24" type="ORF">SPPG_00577</name>
</gene>
<dbReference type="GO" id="GO:0005743">
    <property type="term" value="C:mitochondrial inner membrane"/>
    <property type="evidence" value="ECO:0007669"/>
    <property type="project" value="UniProtKB-SubCell"/>
</dbReference>
<evidence type="ECO:0000256" key="1">
    <source>
        <dbReference type="ARBA" id="ARBA00004434"/>
    </source>
</evidence>
<evidence type="ECO:0000256" key="18">
    <source>
        <dbReference type="PROSITE-ProRule" id="PRU01094"/>
    </source>
</evidence>
<keyword evidence="6" id="KW-0109">Calcium transport</keyword>
<keyword evidence="9" id="KW-0999">Mitochondrion inner membrane</keyword>
<evidence type="ECO:0000256" key="15">
    <source>
        <dbReference type="ARBA" id="ARBA00023128"/>
    </source>
</evidence>
<reference evidence="24 25" key="1">
    <citation type="submission" date="2009-08" db="EMBL/GenBank/DDBJ databases">
        <title>The Genome Sequence of Spizellomyces punctatus strain DAOM BR117.</title>
        <authorList>
            <consortium name="The Broad Institute Genome Sequencing Platform"/>
            <person name="Russ C."/>
            <person name="Cuomo C."/>
            <person name="Shea T."/>
            <person name="Young S.K."/>
            <person name="Zeng Q."/>
            <person name="Koehrsen M."/>
            <person name="Haas B."/>
            <person name="Borodovsky M."/>
            <person name="Guigo R."/>
            <person name="Alvarado L."/>
            <person name="Berlin A."/>
            <person name="Bochicchio J."/>
            <person name="Borenstein D."/>
            <person name="Chapman S."/>
            <person name="Chen Z."/>
            <person name="Engels R."/>
            <person name="Freedman E."/>
            <person name="Gellesch M."/>
            <person name="Goldberg J."/>
            <person name="Griggs A."/>
            <person name="Gujja S."/>
            <person name="Heiman D."/>
            <person name="Hepburn T."/>
            <person name="Howarth C."/>
            <person name="Jen D."/>
            <person name="Larson L."/>
            <person name="Lewis B."/>
            <person name="Mehta T."/>
            <person name="Park D."/>
            <person name="Pearson M."/>
            <person name="Roberts A."/>
            <person name="Saif S."/>
            <person name="Shenoy N."/>
            <person name="Sisk P."/>
            <person name="Stolte C."/>
            <person name="Sykes S."/>
            <person name="Thomson T."/>
            <person name="Walk T."/>
            <person name="White J."/>
            <person name="Yandava C."/>
            <person name="Burger G."/>
            <person name="Gray M.W."/>
            <person name="Holland P.W.H."/>
            <person name="King N."/>
            <person name="Lang F.B.F."/>
            <person name="Roger A.J."/>
            <person name="Ruiz-Trillo I."/>
            <person name="Lander E."/>
            <person name="Nusbaum C."/>
        </authorList>
    </citation>
    <scope>NUCLEOTIDE SEQUENCE [LARGE SCALE GENOMIC DNA]</scope>
    <source>
        <strain evidence="24 25">DAOM BR117</strain>
    </source>
</reference>
<dbReference type="AlphaFoldDB" id="A0A0L0HVG3"/>
<dbReference type="InterPro" id="IPR059005">
    <property type="entry name" value="LETM1_C"/>
</dbReference>